<dbReference type="SUPFAM" id="SSF81383">
    <property type="entry name" value="F-box domain"/>
    <property type="match status" value="1"/>
</dbReference>
<protein>
    <recommendedName>
        <fullName evidence="1">F-box domain-containing protein</fullName>
    </recommendedName>
</protein>
<dbReference type="PROSITE" id="PS50181">
    <property type="entry name" value="FBOX"/>
    <property type="match status" value="1"/>
</dbReference>
<evidence type="ECO:0000313" key="2">
    <source>
        <dbReference type="EMBL" id="KAK6512267.1"/>
    </source>
</evidence>
<sequence>MASLASLPREIVDMVFSNLTYSDIGSVRLVSRDYDCRFRGIFWYLIFHRFHINLQTSLIQRLIEAGEGCALAVSQIEYLIIHPHGDEELECSVITPLLAKALARMPSLRSVEIAVDYGMGRTEFVSGWENKINGFEYWKPVVDAIVESKITTVESITGPKSGMKMHRLEFSPEEVGGVLGFIAGIGGCIEDLTVRVILHSEGPRTPDAPVGYVPKEFNLPKLRRLTLVGVTVTPTDLKEILKSAGVEKIYIKKCDMGDPKKDWFEVIKNLRHGGLRQIKELRLRMRTRRGENDYDLPKLTFSSDKDWTNRGDTCRVALRSGLQKRYVVTHKNLWNEAGTSSDADQFWDSLTNLKWKSKRATRWKRMQTVCDEHSCDMSGIIATADWSEHDWSEDDQYHPIYETRYQEAREKYVRAMGELHAEVDSDCEGFE</sequence>
<evidence type="ECO:0000259" key="1">
    <source>
        <dbReference type="PROSITE" id="PS50181"/>
    </source>
</evidence>
<dbReference type="AlphaFoldDB" id="A0AAV9WQU5"/>
<dbReference type="InterPro" id="IPR036047">
    <property type="entry name" value="F-box-like_dom_sf"/>
</dbReference>
<gene>
    <name evidence="2" type="ORF">TWF481_001157</name>
</gene>
<reference evidence="2 3" key="1">
    <citation type="submission" date="2023-08" db="EMBL/GenBank/DDBJ databases">
        <authorList>
            <person name="Palmer J.M."/>
        </authorList>
    </citation>
    <scope>NUCLEOTIDE SEQUENCE [LARGE SCALE GENOMIC DNA]</scope>
    <source>
        <strain evidence="2 3">TWF481</strain>
    </source>
</reference>
<organism evidence="2 3">
    <name type="scientific">Arthrobotrys musiformis</name>
    <dbReference type="NCBI Taxonomy" id="47236"/>
    <lineage>
        <taxon>Eukaryota</taxon>
        <taxon>Fungi</taxon>
        <taxon>Dikarya</taxon>
        <taxon>Ascomycota</taxon>
        <taxon>Pezizomycotina</taxon>
        <taxon>Orbiliomycetes</taxon>
        <taxon>Orbiliales</taxon>
        <taxon>Orbiliaceae</taxon>
        <taxon>Arthrobotrys</taxon>
    </lineage>
</organism>
<dbReference type="Proteomes" id="UP001370758">
    <property type="component" value="Unassembled WGS sequence"/>
</dbReference>
<keyword evidence="3" id="KW-1185">Reference proteome</keyword>
<proteinExistence type="predicted"/>
<accession>A0AAV9WQU5</accession>
<evidence type="ECO:0000313" key="3">
    <source>
        <dbReference type="Proteomes" id="UP001370758"/>
    </source>
</evidence>
<name>A0AAV9WQU5_9PEZI</name>
<dbReference type="SMART" id="SM00256">
    <property type="entry name" value="FBOX"/>
    <property type="match status" value="1"/>
</dbReference>
<comment type="caution">
    <text evidence="2">The sequence shown here is derived from an EMBL/GenBank/DDBJ whole genome shotgun (WGS) entry which is preliminary data.</text>
</comment>
<dbReference type="EMBL" id="JAVHJL010000001">
    <property type="protein sequence ID" value="KAK6512267.1"/>
    <property type="molecule type" value="Genomic_DNA"/>
</dbReference>
<dbReference type="InterPro" id="IPR001810">
    <property type="entry name" value="F-box_dom"/>
</dbReference>
<feature type="domain" description="F-box" evidence="1">
    <location>
        <begin position="1"/>
        <end position="50"/>
    </location>
</feature>